<name>A0A6C0EHQ9_9ZZZZ</name>
<dbReference type="AlphaFoldDB" id="A0A6C0EHQ9"/>
<accession>A0A6C0EHQ9</accession>
<sequence length="192" mass="22977">MDKIICFLYTETTGLHKTNDQITKKNLYCYARMVTLNYEIGYIENNVFILSKKVKNIIKPRSMHISEDSIKFHNITQEYAIQNGKEIELVIEEFKNDNKNTTIIVSHNIDFHLKTLISEAFRYNIVLEFNNYLIIDTISFFHKYGFIKLKDLFDKLKIEKNNDEEYDNTELIKLVFFKLYSKFKKSIKKDKK</sequence>
<dbReference type="SUPFAM" id="SSF53098">
    <property type="entry name" value="Ribonuclease H-like"/>
    <property type="match status" value="1"/>
</dbReference>
<evidence type="ECO:0008006" key="2">
    <source>
        <dbReference type="Google" id="ProtNLM"/>
    </source>
</evidence>
<dbReference type="GO" id="GO:0003676">
    <property type="term" value="F:nucleic acid binding"/>
    <property type="evidence" value="ECO:0007669"/>
    <property type="project" value="InterPro"/>
</dbReference>
<protein>
    <recommendedName>
        <fullName evidence="2">Exonuclease domain-containing protein</fullName>
    </recommendedName>
</protein>
<organism evidence="1">
    <name type="scientific">viral metagenome</name>
    <dbReference type="NCBI Taxonomy" id="1070528"/>
    <lineage>
        <taxon>unclassified sequences</taxon>
        <taxon>metagenomes</taxon>
        <taxon>organismal metagenomes</taxon>
    </lineage>
</organism>
<dbReference type="InterPro" id="IPR036397">
    <property type="entry name" value="RNaseH_sf"/>
</dbReference>
<dbReference type="Gene3D" id="3.30.420.10">
    <property type="entry name" value="Ribonuclease H-like superfamily/Ribonuclease H"/>
    <property type="match status" value="1"/>
</dbReference>
<proteinExistence type="predicted"/>
<dbReference type="InterPro" id="IPR012337">
    <property type="entry name" value="RNaseH-like_sf"/>
</dbReference>
<evidence type="ECO:0000313" key="1">
    <source>
        <dbReference type="EMBL" id="QHT26875.1"/>
    </source>
</evidence>
<reference evidence="1" key="1">
    <citation type="journal article" date="2020" name="Nature">
        <title>Giant virus diversity and host interactions through global metagenomics.</title>
        <authorList>
            <person name="Schulz F."/>
            <person name="Roux S."/>
            <person name="Paez-Espino D."/>
            <person name="Jungbluth S."/>
            <person name="Walsh D.A."/>
            <person name="Denef V.J."/>
            <person name="McMahon K.D."/>
            <person name="Konstantinidis K.T."/>
            <person name="Eloe-Fadrosh E.A."/>
            <person name="Kyrpides N.C."/>
            <person name="Woyke T."/>
        </authorList>
    </citation>
    <scope>NUCLEOTIDE SEQUENCE</scope>
    <source>
        <strain evidence="1">GVMAG-M-3300023179-2</strain>
    </source>
</reference>
<dbReference type="EMBL" id="MN739803">
    <property type="protein sequence ID" value="QHT26875.1"/>
    <property type="molecule type" value="Genomic_DNA"/>
</dbReference>